<evidence type="ECO:0000313" key="3">
    <source>
        <dbReference type="Proteomes" id="UP000503540"/>
    </source>
</evidence>
<reference evidence="2 3" key="1">
    <citation type="journal article" date="2019" name="ACS Chem. Biol.">
        <title>Identification and Mobilization of a Cryptic Antibiotic Biosynthesis Gene Locus from a Human-Pathogenic Nocardia Isolate.</title>
        <authorList>
            <person name="Herisse M."/>
            <person name="Ishida K."/>
            <person name="Porter J.L."/>
            <person name="Howden B."/>
            <person name="Hertweck C."/>
            <person name="Stinear T.P."/>
            <person name="Pidot S.J."/>
        </authorList>
    </citation>
    <scope>NUCLEOTIDE SEQUENCE [LARGE SCALE GENOMIC DNA]</scope>
    <source>
        <strain evidence="2 3">AUSMDU00012717</strain>
    </source>
</reference>
<dbReference type="KEGG" id="nah:F5544_41115"/>
<dbReference type="RefSeq" id="WP_167478181.1">
    <property type="nucleotide sequence ID" value="NZ_CP046172.1"/>
</dbReference>
<dbReference type="Proteomes" id="UP000503540">
    <property type="component" value="Chromosome"/>
</dbReference>
<gene>
    <name evidence="2" type="ORF">F5544_41115</name>
</gene>
<feature type="compositionally biased region" description="Basic and acidic residues" evidence="1">
    <location>
        <begin position="1"/>
        <end position="11"/>
    </location>
</feature>
<protein>
    <submittedName>
        <fullName evidence="2">Uncharacterized protein</fullName>
    </submittedName>
</protein>
<sequence>MTDRSTPRFLDEVPEADFAEQSVPAYPDDGLNTDDATDNAIDEVAAMVERDAFSADPADIVEQSIPVPLDDEPDQQPAY</sequence>
<dbReference type="EMBL" id="CP046172">
    <property type="protein sequence ID" value="QIS16033.1"/>
    <property type="molecule type" value="Genomic_DNA"/>
</dbReference>
<organism evidence="2 3">
    <name type="scientific">Nocardia arthritidis</name>
    <dbReference type="NCBI Taxonomy" id="228602"/>
    <lineage>
        <taxon>Bacteria</taxon>
        <taxon>Bacillati</taxon>
        <taxon>Actinomycetota</taxon>
        <taxon>Actinomycetes</taxon>
        <taxon>Mycobacteriales</taxon>
        <taxon>Nocardiaceae</taxon>
        <taxon>Nocardia</taxon>
    </lineage>
</organism>
<accession>A0A6G9YT17</accession>
<dbReference type="AlphaFoldDB" id="A0A6G9YT17"/>
<feature type="region of interest" description="Disordered" evidence="1">
    <location>
        <begin position="1"/>
        <end position="32"/>
    </location>
</feature>
<name>A0A6G9YT17_9NOCA</name>
<feature type="region of interest" description="Disordered" evidence="1">
    <location>
        <begin position="53"/>
        <end position="79"/>
    </location>
</feature>
<proteinExistence type="predicted"/>
<evidence type="ECO:0000313" key="2">
    <source>
        <dbReference type="EMBL" id="QIS16033.1"/>
    </source>
</evidence>
<keyword evidence="3" id="KW-1185">Reference proteome</keyword>
<evidence type="ECO:0000256" key="1">
    <source>
        <dbReference type="SAM" id="MobiDB-lite"/>
    </source>
</evidence>
<feature type="compositionally biased region" description="Acidic residues" evidence="1">
    <location>
        <begin position="69"/>
        <end position="79"/>
    </location>
</feature>